<comment type="caution">
    <text evidence="3">The sequence shown here is derived from an EMBL/GenBank/DDBJ whole genome shotgun (WGS) entry which is preliminary data.</text>
</comment>
<evidence type="ECO:0000259" key="2">
    <source>
        <dbReference type="PROSITE" id="PS50943"/>
    </source>
</evidence>
<dbReference type="GO" id="GO:0003677">
    <property type="term" value="F:DNA binding"/>
    <property type="evidence" value="ECO:0007669"/>
    <property type="project" value="UniProtKB-KW"/>
</dbReference>
<gene>
    <name evidence="3" type="ORF">D3Z33_16025</name>
</gene>
<sequence length="131" mass="14662">MVNRERLANKIIKLRIKKGYSQRRLAIAAGVSNSTISRIENASSDADPETLKKLTYCLDISYEELMDASGYISTNNLAGVKRVEKEINVKVNIDNLDESIVKAKRYVELLKEAKTLAEELASVKFDVNIGK</sequence>
<name>A0A845R1A4_9CLOT</name>
<dbReference type="AlphaFoldDB" id="A0A845R1A4"/>
<dbReference type="SMART" id="SM00530">
    <property type="entry name" value="HTH_XRE"/>
    <property type="match status" value="1"/>
</dbReference>
<proteinExistence type="predicted"/>
<evidence type="ECO:0000256" key="1">
    <source>
        <dbReference type="ARBA" id="ARBA00023125"/>
    </source>
</evidence>
<dbReference type="SUPFAM" id="SSF47413">
    <property type="entry name" value="lambda repressor-like DNA-binding domains"/>
    <property type="match status" value="1"/>
</dbReference>
<evidence type="ECO:0000313" key="3">
    <source>
        <dbReference type="EMBL" id="NBI08361.1"/>
    </source>
</evidence>
<dbReference type="RefSeq" id="WP_160198826.1">
    <property type="nucleotide sequence ID" value="NZ_QXXA01000032.1"/>
</dbReference>
<dbReference type="PANTHER" id="PTHR46558:SF11">
    <property type="entry name" value="HTH-TYPE TRANSCRIPTIONAL REGULATOR XRE"/>
    <property type="match status" value="1"/>
</dbReference>
<protein>
    <submittedName>
        <fullName evidence="3">XRE family transcriptional regulator</fullName>
    </submittedName>
</protein>
<keyword evidence="4" id="KW-1185">Reference proteome</keyword>
<dbReference type="Pfam" id="PF01381">
    <property type="entry name" value="HTH_3"/>
    <property type="match status" value="1"/>
</dbReference>
<keyword evidence="1" id="KW-0238">DNA-binding</keyword>
<dbReference type="InterPro" id="IPR001387">
    <property type="entry name" value="Cro/C1-type_HTH"/>
</dbReference>
<dbReference type="PANTHER" id="PTHR46558">
    <property type="entry name" value="TRACRIPTIONAL REGULATORY PROTEIN-RELATED-RELATED"/>
    <property type="match status" value="1"/>
</dbReference>
<dbReference type="EMBL" id="QXXA01000032">
    <property type="protein sequence ID" value="NBI08361.1"/>
    <property type="molecule type" value="Genomic_DNA"/>
</dbReference>
<organism evidence="3 4">
    <name type="scientific">Senegalia massiliensis</name>
    <dbReference type="NCBI Taxonomy" id="1720316"/>
    <lineage>
        <taxon>Bacteria</taxon>
        <taxon>Bacillati</taxon>
        <taxon>Bacillota</taxon>
        <taxon>Clostridia</taxon>
        <taxon>Eubacteriales</taxon>
        <taxon>Clostridiaceae</taxon>
        <taxon>Senegalia</taxon>
    </lineage>
</organism>
<evidence type="ECO:0000313" key="4">
    <source>
        <dbReference type="Proteomes" id="UP000467132"/>
    </source>
</evidence>
<feature type="domain" description="HTH cro/C1-type" evidence="2">
    <location>
        <begin position="11"/>
        <end position="65"/>
    </location>
</feature>
<dbReference type="OrthoDB" id="48775at2"/>
<dbReference type="InterPro" id="IPR010982">
    <property type="entry name" value="Lambda_DNA-bd_dom_sf"/>
</dbReference>
<dbReference type="CDD" id="cd00093">
    <property type="entry name" value="HTH_XRE"/>
    <property type="match status" value="1"/>
</dbReference>
<reference evidence="3 4" key="1">
    <citation type="submission" date="2018-08" db="EMBL/GenBank/DDBJ databases">
        <title>Murine metabolic-syndrome-specific gut microbial biobank.</title>
        <authorList>
            <person name="Liu C."/>
        </authorList>
    </citation>
    <scope>NUCLEOTIDE SEQUENCE [LARGE SCALE GENOMIC DNA]</scope>
    <source>
        <strain evidence="3 4">583</strain>
    </source>
</reference>
<dbReference type="Proteomes" id="UP000467132">
    <property type="component" value="Unassembled WGS sequence"/>
</dbReference>
<dbReference type="Gene3D" id="1.10.260.40">
    <property type="entry name" value="lambda repressor-like DNA-binding domains"/>
    <property type="match status" value="1"/>
</dbReference>
<accession>A0A845R1A4</accession>
<dbReference type="PROSITE" id="PS50943">
    <property type="entry name" value="HTH_CROC1"/>
    <property type="match status" value="1"/>
</dbReference>